<reference evidence="1 2" key="1">
    <citation type="submission" date="2019-05" db="EMBL/GenBank/DDBJ databases">
        <title>Another draft genome of Portunus trituberculatus and its Hox gene families provides insights of decapod evolution.</title>
        <authorList>
            <person name="Jeong J.-H."/>
            <person name="Song I."/>
            <person name="Kim S."/>
            <person name="Choi T."/>
            <person name="Kim D."/>
            <person name="Ryu S."/>
            <person name="Kim W."/>
        </authorList>
    </citation>
    <scope>NUCLEOTIDE SEQUENCE [LARGE SCALE GENOMIC DNA]</scope>
    <source>
        <tissue evidence="1">Muscle</tissue>
    </source>
</reference>
<evidence type="ECO:0000313" key="1">
    <source>
        <dbReference type="EMBL" id="MPC31389.1"/>
    </source>
</evidence>
<name>A0A5B7EDH3_PORTR</name>
<dbReference type="AlphaFoldDB" id="A0A5B7EDH3"/>
<keyword evidence="2" id="KW-1185">Reference proteome</keyword>
<accession>A0A5B7EDH3</accession>
<dbReference type="Proteomes" id="UP000324222">
    <property type="component" value="Unassembled WGS sequence"/>
</dbReference>
<dbReference type="EMBL" id="VSRR010002426">
    <property type="protein sequence ID" value="MPC31389.1"/>
    <property type="molecule type" value="Genomic_DNA"/>
</dbReference>
<organism evidence="1 2">
    <name type="scientific">Portunus trituberculatus</name>
    <name type="common">Swimming crab</name>
    <name type="synonym">Neptunus trituberculatus</name>
    <dbReference type="NCBI Taxonomy" id="210409"/>
    <lineage>
        <taxon>Eukaryota</taxon>
        <taxon>Metazoa</taxon>
        <taxon>Ecdysozoa</taxon>
        <taxon>Arthropoda</taxon>
        <taxon>Crustacea</taxon>
        <taxon>Multicrustacea</taxon>
        <taxon>Malacostraca</taxon>
        <taxon>Eumalacostraca</taxon>
        <taxon>Eucarida</taxon>
        <taxon>Decapoda</taxon>
        <taxon>Pleocyemata</taxon>
        <taxon>Brachyura</taxon>
        <taxon>Eubrachyura</taxon>
        <taxon>Portunoidea</taxon>
        <taxon>Portunidae</taxon>
        <taxon>Portuninae</taxon>
        <taxon>Portunus</taxon>
    </lineage>
</organism>
<sequence length="86" mass="9886">MKLRGLWEIFYEESIWIETTACDGGPCASCGGDEVGKARKDCPGRLRLEKVARAEKAEERLARFRWLTACLRRLSLSINLRLTWNI</sequence>
<gene>
    <name evidence="1" type="ORF">E2C01_024677</name>
</gene>
<proteinExistence type="predicted"/>
<comment type="caution">
    <text evidence="1">The sequence shown here is derived from an EMBL/GenBank/DDBJ whole genome shotgun (WGS) entry which is preliminary data.</text>
</comment>
<evidence type="ECO:0000313" key="2">
    <source>
        <dbReference type="Proteomes" id="UP000324222"/>
    </source>
</evidence>
<protein>
    <submittedName>
        <fullName evidence="1">Uncharacterized protein</fullName>
    </submittedName>
</protein>